<protein>
    <submittedName>
        <fullName evidence="1">Uncharacterized protein</fullName>
    </submittedName>
</protein>
<gene>
    <name evidence="1" type="ORF">CTI12_AA281290</name>
</gene>
<name>A0A2U1ND42_ARTAN</name>
<keyword evidence="2" id="KW-1185">Reference proteome</keyword>
<comment type="caution">
    <text evidence="1">The sequence shown here is derived from an EMBL/GenBank/DDBJ whole genome shotgun (WGS) entry which is preliminary data.</text>
</comment>
<dbReference type="Proteomes" id="UP000245207">
    <property type="component" value="Unassembled WGS sequence"/>
</dbReference>
<reference evidence="1 2" key="1">
    <citation type="journal article" date="2018" name="Mol. Plant">
        <title>The genome of Artemisia annua provides insight into the evolution of Asteraceae family and artemisinin biosynthesis.</title>
        <authorList>
            <person name="Shen Q."/>
            <person name="Zhang L."/>
            <person name="Liao Z."/>
            <person name="Wang S."/>
            <person name="Yan T."/>
            <person name="Shi P."/>
            <person name="Liu M."/>
            <person name="Fu X."/>
            <person name="Pan Q."/>
            <person name="Wang Y."/>
            <person name="Lv Z."/>
            <person name="Lu X."/>
            <person name="Zhang F."/>
            <person name="Jiang W."/>
            <person name="Ma Y."/>
            <person name="Chen M."/>
            <person name="Hao X."/>
            <person name="Li L."/>
            <person name="Tang Y."/>
            <person name="Lv G."/>
            <person name="Zhou Y."/>
            <person name="Sun X."/>
            <person name="Brodelius P.E."/>
            <person name="Rose J.K.C."/>
            <person name="Tang K."/>
        </authorList>
    </citation>
    <scope>NUCLEOTIDE SEQUENCE [LARGE SCALE GENOMIC DNA]</scope>
    <source>
        <strain evidence="2">cv. Huhao1</strain>
        <tissue evidence="1">Leaf</tissue>
    </source>
</reference>
<accession>A0A2U1ND42</accession>
<dbReference type="AlphaFoldDB" id="A0A2U1ND42"/>
<proteinExistence type="predicted"/>
<organism evidence="1 2">
    <name type="scientific">Artemisia annua</name>
    <name type="common">Sweet wormwood</name>
    <dbReference type="NCBI Taxonomy" id="35608"/>
    <lineage>
        <taxon>Eukaryota</taxon>
        <taxon>Viridiplantae</taxon>
        <taxon>Streptophyta</taxon>
        <taxon>Embryophyta</taxon>
        <taxon>Tracheophyta</taxon>
        <taxon>Spermatophyta</taxon>
        <taxon>Magnoliopsida</taxon>
        <taxon>eudicotyledons</taxon>
        <taxon>Gunneridae</taxon>
        <taxon>Pentapetalae</taxon>
        <taxon>asterids</taxon>
        <taxon>campanulids</taxon>
        <taxon>Asterales</taxon>
        <taxon>Asteraceae</taxon>
        <taxon>Asteroideae</taxon>
        <taxon>Anthemideae</taxon>
        <taxon>Artemisiinae</taxon>
        <taxon>Artemisia</taxon>
    </lineage>
</organism>
<dbReference type="EMBL" id="PKPP01003091">
    <property type="protein sequence ID" value="PWA71380.1"/>
    <property type="molecule type" value="Genomic_DNA"/>
</dbReference>
<sequence length="116" mass="12615">MVKGGKGHTTAPGLREEIFNNGGFYQTRPFYLLPSSVVTVVKLIMFNNQRVLTLSVSSYPHFYIVTKEIVSIPLGSVPESAKLAAVVTASKCRAIIQVVTQRVSSIGKLKPQSSFS</sequence>
<evidence type="ECO:0000313" key="1">
    <source>
        <dbReference type="EMBL" id="PWA71380.1"/>
    </source>
</evidence>
<evidence type="ECO:0000313" key="2">
    <source>
        <dbReference type="Proteomes" id="UP000245207"/>
    </source>
</evidence>